<evidence type="ECO:0000313" key="9">
    <source>
        <dbReference type="WBParaSite" id="TCNE_0000515601-mRNA-1"/>
    </source>
</evidence>
<evidence type="ECO:0000256" key="4">
    <source>
        <dbReference type="PROSITE-ProRule" id="PRU00221"/>
    </source>
</evidence>
<evidence type="ECO:0000256" key="2">
    <source>
        <dbReference type="ARBA" id="ARBA00022737"/>
    </source>
</evidence>
<evidence type="ECO:0000256" key="3">
    <source>
        <dbReference type="ARBA" id="ARBA00023306"/>
    </source>
</evidence>
<evidence type="ECO:0000256" key="1">
    <source>
        <dbReference type="ARBA" id="ARBA00022574"/>
    </source>
</evidence>
<feature type="domain" description="Anaphase-promoting complex subunit 4-like WD40" evidence="6">
    <location>
        <begin position="73"/>
        <end position="126"/>
    </location>
</feature>
<name>A0A183U9I6_TOXCA</name>
<dbReference type="GO" id="GO:1905786">
    <property type="term" value="P:positive regulation of anaphase-promoting complex-dependent catabolic process"/>
    <property type="evidence" value="ECO:0007669"/>
    <property type="project" value="TreeGrafter"/>
</dbReference>
<keyword evidence="5" id="KW-0812">Transmembrane</keyword>
<keyword evidence="1 4" id="KW-0853">WD repeat</keyword>
<keyword evidence="3" id="KW-0131">Cell cycle</keyword>
<feature type="transmembrane region" description="Helical" evidence="5">
    <location>
        <begin position="28"/>
        <end position="45"/>
    </location>
</feature>
<keyword evidence="5" id="KW-0472">Membrane</keyword>
<keyword evidence="8" id="KW-1185">Reference proteome</keyword>
<sequence>KHLNYHVQTEWRSKSIRRCATDIVKHPYVAYVILFLLATTAFVRFGNVQLLRWKYGINKSLITVVKLCDLGPENDTVTSVQWADKGDLLAVGTNKGITQIWDVHSQKKLHELSGHASRIGCLAWNAELICSGSRDRFIIQRDIRQPAQCPERRLNAHRQEVSFR</sequence>
<dbReference type="SMART" id="SM00320">
    <property type="entry name" value="WD40"/>
    <property type="match status" value="2"/>
</dbReference>
<keyword evidence="5" id="KW-1133">Transmembrane helix</keyword>
<dbReference type="GO" id="GO:0005680">
    <property type="term" value="C:anaphase-promoting complex"/>
    <property type="evidence" value="ECO:0007669"/>
    <property type="project" value="TreeGrafter"/>
</dbReference>
<proteinExistence type="predicted"/>
<dbReference type="SUPFAM" id="SSF50978">
    <property type="entry name" value="WD40 repeat-like"/>
    <property type="match status" value="1"/>
</dbReference>
<protein>
    <submittedName>
        <fullName evidence="9">WD_REPEATS_REGION domain-containing protein</fullName>
    </submittedName>
</protein>
<evidence type="ECO:0000313" key="8">
    <source>
        <dbReference type="Proteomes" id="UP000050794"/>
    </source>
</evidence>
<dbReference type="EMBL" id="UYWY01011466">
    <property type="protein sequence ID" value="VDM34338.1"/>
    <property type="molecule type" value="Genomic_DNA"/>
</dbReference>
<dbReference type="GO" id="GO:0031145">
    <property type="term" value="P:anaphase-promoting complex-dependent catabolic process"/>
    <property type="evidence" value="ECO:0007669"/>
    <property type="project" value="TreeGrafter"/>
</dbReference>
<dbReference type="GO" id="GO:0010997">
    <property type="term" value="F:anaphase-promoting complex binding"/>
    <property type="evidence" value="ECO:0007669"/>
    <property type="project" value="InterPro"/>
</dbReference>
<dbReference type="PROSITE" id="PS50082">
    <property type="entry name" value="WD_REPEATS_2"/>
    <property type="match status" value="1"/>
</dbReference>
<dbReference type="InterPro" id="IPR015943">
    <property type="entry name" value="WD40/YVTN_repeat-like_dom_sf"/>
</dbReference>
<dbReference type="Pfam" id="PF12894">
    <property type="entry name" value="ANAPC4_WD40"/>
    <property type="match status" value="1"/>
</dbReference>
<dbReference type="Gene3D" id="2.130.10.10">
    <property type="entry name" value="YVTN repeat-like/Quinoprotein amine dehydrogenase"/>
    <property type="match status" value="1"/>
</dbReference>
<feature type="repeat" description="WD" evidence="4">
    <location>
        <begin position="70"/>
        <end position="111"/>
    </location>
</feature>
<gene>
    <name evidence="7" type="ORF">TCNE_LOCUS5156</name>
</gene>
<dbReference type="InterPro" id="IPR036322">
    <property type="entry name" value="WD40_repeat_dom_sf"/>
</dbReference>
<dbReference type="InterPro" id="IPR024977">
    <property type="entry name" value="Apc4-like_WD40_dom"/>
</dbReference>
<evidence type="ECO:0000313" key="7">
    <source>
        <dbReference type="EMBL" id="VDM34338.1"/>
    </source>
</evidence>
<keyword evidence="2" id="KW-0677">Repeat</keyword>
<dbReference type="AlphaFoldDB" id="A0A183U9I6"/>
<reference evidence="9" key="1">
    <citation type="submission" date="2016-06" db="UniProtKB">
        <authorList>
            <consortium name="WormBaseParasite"/>
        </authorList>
    </citation>
    <scope>IDENTIFICATION</scope>
</reference>
<dbReference type="InterPro" id="IPR001680">
    <property type="entry name" value="WD40_rpt"/>
</dbReference>
<evidence type="ECO:0000259" key="6">
    <source>
        <dbReference type="Pfam" id="PF12894"/>
    </source>
</evidence>
<dbReference type="PANTHER" id="PTHR19918:SF1">
    <property type="entry name" value="FIZZY-RELATED PROTEIN HOMOLOG"/>
    <property type="match status" value="1"/>
</dbReference>
<dbReference type="PANTHER" id="PTHR19918">
    <property type="entry name" value="CELL DIVISION CYCLE 20 CDC20 FIZZY -RELATED"/>
    <property type="match status" value="1"/>
</dbReference>
<dbReference type="Proteomes" id="UP000050794">
    <property type="component" value="Unassembled WGS sequence"/>
</dbReference>
<reference evidence="7 8" key="2">
    <citation type="submission" date="2018-11" db="EMBL/GenBank/DDBJ databases">
        <authorList>
            <consortium name="Pathogen Informatics"/>
        </authorList>
    </citation>
    <scope>NUCLEOTIDE SEQUENCE [LARGE SCALE GENOMIC DNA]</scope>
</reference>
<dbReference type="InterPro" id="IPR033010">
    <property type="entry name" value="Cdc20/Fizzy"/>
</dbReference>
<accession>A0A183U9I6</accession>
<organism evidence="8 9">
    <name type="scientific">Toxocara canis</name>
    <name type="common">Canine roundworm</name>
    <dbReference type="NCBI Taxonomy" id="6265"/>
    <lineage>
        <taxon>Eukaryota</taxon>
        <taxon>Metazoa</taxon>
        <taxon>Ecdysozoa</taxon>
        <taxon>Nematoda</taxon>
        <taxon>Chromadorea</taxon>
        <taxon>Rhabditida</taxon>
        <taxon>Spirurina</taxon>
        <taxon>Ascaridomorpha</taxon>
        <taxon>Ascaridoidea</taxon>
        <taxon>Toxocaridae</taxon>
        <taxon>Toxocara</taxon>
    </lineage>
</organism>
<dbReference type="WBParaSite" id="TCNE_0000515601-mRNA-1">
    <property type="protein sequence ID" value="TCNE_0000515601-mRNA-1"/>
    <property type="gene ID" value="TCNE_0000515601"/>
</dbReference>
<dbReference type="GO" id="GO:1990757">
    <property type="term" value="F:ubiquitin ligase activator activity"/>
    <property type="evidence" value="ECO:0007669"/>
    <property type="project" value="TreeGrafter"/>
</dbReference>
<evidence type="ECO:0000256" key="5">
    <source>
        <dbReference type="SAM" id="Phobius"/>
    </source>
</evidence>